<gene>
    <name evidence="3" type="ORF">VT73_00480</name>
</gene>
<evidence type="ECO:0000259" key="2">
    <source>
        <dbReference type="Pfam" id="PF13559"/>
    </source>
</evidence>
<evidence type="ECO:0000256" key="1">
    <source>
        <dbReference type="SAM" id="Phobius"/>
    </source>
</evidence>
<protein>
    <recommendedName>
        <fullName evidence="2">Protein-glutamine gamma-glutamyltransferase-like C-terminal domain-containing protein</fullName>
    </recommendedName>
</protein>
<evidence type="ECO:0000313" key="4">
    <source>
        <dbReference type="Proteomes" id="UP000052979"/>
    </source>
</evidence>
<dbReference type="eggNOG" id="ENOG5032SSX">
    <property type="taxonomic scope" value="Bacteria"/>
</dbReference>
<dbReference type="Proteomes" id="UP000052979">
    <property type="component" value="Unassembled WGS sequence"/>
</dbReference>
<feature type="domain" description="Protein-glutamine gamma-glutamyltransferase-like C-terminal" evidence="2">
    <location>
        <begin position="129"/>
        <end position="199"/>
    </location>
</feature>
<reference evidence="3 4" key="1">
    <citation type="submission" date="2015-04" db="EMBL/GenBank/DDBJ databases">
        <title>Draft genome sequence of Rathayibacter toxicus strain FH-142 (AKA 70134 or CS 32), a Western Australian isolate.</title>
        <authorList>
            <consortium name="Consortium for Microbial Forensics and Genomics (microFORGE)"/>
            <person name="Knight B.M."/>
            <person name="Roberts D.P."/>
            <person name="Lin D."/>
            <person name="Hari K."/>
            <person name="Fletcher J."/>
            <person name="Melcher U."/>
            <person name="Blagden T."/>
            <person name="Luster D.G."/>
            <person name="Sechler A.J."/>
            <person name="Schneider W.L."/>
            <person name="Winegar R.A."/>
        </authorList>
    </citation>
    <scope>NUCLEOTIDE SEQUENCE [LARGE SCALE GENOMIC DNA]</scope>
    <source>
        <strain evidence="3 4">FH142</strain>
    </source>
</reference>
<comment type="caution">
    <text evidence="3">The sequence shown here is derived from an EMBL/GenBank/DDBJ whole genome shotgun (WGS) entry which is preliminary data.</text>
</comment>
<dbReference type="RefSeq" id="WP_046521567.1">
    <property type="nucleotide sequence ID" value="NZ_CP010848.1"/>
</dbReference>
<name>A0A0U1PW34_9MICO</name>
<evidence type="ECO:0000313" key="3">
    <source>
        <dbReference type="EMBL" id="KKM47384.1"/>
    </source>
</evidence>
<dbReference type="AlphaFoldDB" id="A0A0U1PW34"/>
<dbReference type="EMBL" id="LBFI01000001">
    <property type="protein sequence ID" value="KKM47384.1"/>
    <property type="molecule type" value="Genomic_DNA"/>
</dbReference>
<dbReference type="GeneID" id="93666609"/>
<dbReference type="PATRIC" id="fig|145458.8.peg.98"/>
<dbReference type="InterPro" id="IPR025403">
    <property type="entry name" value="TgpA-like_C"/>
</dbReference>
<proteinExistence type="predicted"/>
<keyword evidence="4" id="KW-1185">Reference proteome</keyword>
<feature type="transmembrane region" description="Helical" evidence="1">
    <location>
        <begin position="60"/>
        <end position="82"/>
    </location>
</feature>
<dbReference type="Pfam" id="PF13559">
    <property type="entry name" value="DUF4129"/>
    <property type="match status" value="1"/>
</dbReference>
<organism evidence="3 4">
    <name type="scientific">Rathayibacter toxicus</name>
    <dbReference type="NCBI Taxonomy" id="145458"/>
    <lineage>
        <taxon>Bacteria</taxon>
        <taxon>Bacillati</taxon>
        <taxon>Actinomycetota</taxon>
        <taxon>Actinomycetes</taxon>
        <taxon>Micrococcales</taxon>
        <taxon>Microbacteriaceae</taxon>
        <taxon>Rathayibacter</taxon>
    </lineage>
</organism>
<keyword evidence="1" id="KW-0472">Membrane</keyword>
<sequence length="218" mass="23024">MPLLAGAPLDPDADQARRLLLEEIADPRYRSTEPSWFDRAAQAVHDWFASLTVTADGFPASGGAIIAVAILVGLIACALLLAGRPRLARRSAVTGTGLVADDARSTEDLRTLAEAAASRGAWDEALIERFRALVRALDERTVLAAVPGMTARSFAHRASAAFPQLAAALKEAACDFDRVRYLGQVCGVVEYARVAELDRSLTASVPLVATAAGTRAAQ</sequence>
<accession>A0A0U1PW34</accession>
<dbReference type="STRING" id="145458.APU90_08370"/>
<keyword evidence="1" id="KW-0812">Transmembrane</keyword>
<dbReference type="OrthoDB" id="3389322at2"/>
<keyword evidence="1" id="KW-1133">Transmembrane helix</keyword>